<gene>
    <name evidence="3" type="ordered locus">Cyan10605_3484</name>
</gene>
<dbReference type="Gene3D" id="1.20.5.170">
    <property type="match status" value="1"/>
</dbReference>
<dbReference type="KEGG" id="can:Cyan10605_3484"/>
<proteinExistence type="predicted"/>
<evidence type="ECO:0000313" key="4">
    <source>
        <dbReference type="Proteomes" id="UP000010480"/>
    </source>
</evidence>
<keyword evidence="4" id="KW-1185">Reference proteome</keyword>
<name>K9Z8M8_CYAAP</name>
<organism evidence="3 4">
    <name type="scientific">Cyanobacterium aponinum (strain PCC 10605)</name>
    <dbReference type="NCBI Taxonomy" id="755178"/>
    <lineage>
        <taxon>Bacteria</taxon>
        <taxon>Bacillati</taxon>
        <taxon>Cyanobacteriota</taxon>
        <taxon>Cyanophyceae</taxon>
        <taxon>Oscillatoriophycideae</taxon>
        <taxon>Chroococcales</taxon>
        <taxon>Geminocystaceae</taxon>
        <taxon>Cyanobacterium</taxon>
    </lineage>
</organism>
<protein>
    <submittedName>
        <fullName evidence="3">Uncharacterized protein</fullName>
    </submittedName>
</protein>
<evidence type="ECO:0000256" key="1">
    <source>
        <dbReference type="SAM" id="Coils"/>
    </source>
</evidence>
<evidence type="ECO:0000313" key="3">
    <source>
        <dbReference type="EMBL" id="AFZ55519.1"/>
    </source>
</evidence>
<keyword evidence="2" id="KW-0812">Transmembrane</keyword>
<dbReference type="EMBL" id="CP003947">
    <property type="protein sequence ID" value="AFZ55519.1"/>
    <property type="molecule type" value="Genomic_DNA"/>
</dbReference>
<dbReference type="OrthoDB" id="9953880at2"/>
<evidence type="ECO:0000256" key="2">
    <source>
        <dbReference type="SAM" id="Phobius"/>
    </source>
</evidence>
<feature type="coiled-coil region" evidence="1">
    <location>
        <begin position="13"/>
        <end position="54"/>
    </location>
</feature>
<dbReference type="RefSeq" id="WP_015221237.1">
    <property type="nucleotide sequence ID" value="NC_019776.1"/>
</dbReference>
<dbReference type="eggNOG" id="ENOG50346GG">
    <property type="taxonomic scope" value="Bacteria"/>
</dbReference>
<dbReference type="Proteomes" id="UP000010480">
    <property type="component" value="Chromosome"/>
</dbReference>
<reference evidence="4" key="1">
    <citation type="journal article" date="2013" name="Proc. Natl. Acad. Sci. U.S.A.">
        <title>Improving the coverage of the cyanobacterial phylum using diversity-driven genome sequencing.</title>
        <authorList>
            <person name="Shih P.M."/>
            <person name="Wu D."/>
            <person name="Latifi A."/>
            <person name="Axen S.D."/>
            <person name="Fewer D.P."/>
            <person name="Talla E."/>
            <person name="Calteau A."/>
            <person name="Cai F."/>
            <person name="Tandeau de Marsac N."/>
            <person name="Rippka R."/>
            <person name="Herdman M."/>
            <person name="Sivonen K."/>
            <person name="Coursin T."/>
            <person name="Laurent T."/>
            <person name="Goodwin L."/>
            <person name="Nolan M."/>
            <person name="Davenport K.W."/>
            <person name="Han C.S."/>
            <person name="Rubin E.M."/>
            <person name="Eisen J.A."/>
            <person name="Woyke T."/>
            <person name="Gugger M."/>
            <person name="Kerfeld C.A."/>
        </authorList>
    </citation>
    <scope>NUCLEOTIDE SEQUENCE [LARGE SCALE GENOMIC DNA]</scope>
    <source>
        <strain evidence="4">PCC 10605</strain>
    </source>
</reference>
<feature type="transmembrane region" description="Helical" evidence="2">
    <location>
        <begin position="71"/>
        <end position="93"/>
    </location>
</feature>
<accession>K9Z8M8</accession>
<dbReference type="AlphaFoldDB" id="K9Z8M8"/>
<dbReference type="STRING" id="755178.Cyan10605_3484"/>
<keyword evidence="2" id="KW-0472">Membrane</keyword>
<keyword evidence="1" id="KW-0175">Coiled coil</keyword>
<sequence>MNQTIEVNIADILVRLEGKIDKLENKIDHLTNEVNEVKINVAKLDEKLNSVESNFKTNFEGLDKRLVNLEFVYRGAGVAIIGGILLAIFRFLFPDFTI</sequence>
<dbReference type="HOGENOM" id="CLU_2329053_0_0_3"/>
<keyword evidence="2" id="KW-1133">Transmembrane helix</keyword>